<dbReference type="InterPro" id="IPR008727">
    <property type="entry name" value="PAAR_motif"/>
</dbReference>
<sequence length="83" mass="8836">MIDLIRLGDATDHAGKVVSASPTMSYGDIAVARKGDRITCPQHPEVRPNVIEEGDEEITDEGVPVARAGHRGTCGCHLISSVR</sequence>
<dbReference type="CDD" id="cd14744">
    <property type="entry name" value="PAAR_CT_2"/>
    <property type="match status" value="1"/>
</dbReference>
<organism evidence="1 2">
    <name type="scientific">Burkholderia stabilis</name>
    <dbReference type="NCBI Taxonomy" id="95485"/>
    <lineage>
        <taxon>Bacteria</taxon>
        <taxon>Pseudomonadati</taxon>
        <taxon>Pseudomonadota</taxon>
        <taxon>Betaproteobacteria</taxon>
        <taxon>Burkholderiales</taxon>
        <taxon>Burkholderiaceae</taxon>
        <taxon>Burkholderia</taxon>
        <taxon>Burkholderia cepacia complex</taxon>
    </lineage>
</organism>
<gene>
    <name evidence="1" type="ORF">D1006_21695</name>
</gene>
<dbReference type="Pfam" id="PF05488">
    <property type="entry name" value="PAAR_motif"/>
    <property type="match status" value="1"/>
</dbReference>
<reference evidence="1 2" key="1">
    <citation type="submission" date="2018-08" db="EMBL/GenBank/DDBJ databases">
        <title>Mountain-cultivated ginseng endophyte, Burkholderia stabilis and its activity against ginseng root rot disease.</title>
        <authorList>
            <person name="Tapan Kumar M."/>
            <person name="Bae H."/>
            <person name="Shanmugam G."/>
            <person name="Jeon J."/>
        </authorList>
    </citation>
    <scope>NUCLEOTIDE SEQUENCE [LARGE SCALE GENOMIC DNA]</scope>
    <source>
        <strain evidence="1 2">EB159</strain>
    </source>
</reference>
<proteinExistence type="predicted"/>
<comment type="caution">
    <text evidence="1">The sequence shown here is derived from an EMBL/GenBank/DDBJ whole genome shotgun (WGS) entry which is preliminary data.</text>
</comment>
<dbReference type="AlphaFoldDB" id="A0A4Q2AEN4"/>
<name>A0A4Q2AEN4_9BURK</name>
<dbReference type="OrthoDB" id="8565659at2"/>
<dbReference type="EMBL" id="QWEX01000002">
    <property type="protein sequence ID" value="RXV67848.1"/>
    <property type="molecule type" value="Genomic_DNA"/>
</dbReference>
<dbReference type="RefSeq" id="WP_129515484.1">
    <property type="nucleotide sequence ID" value="NZ_QWEX01000002.1"/>
</dbReference>
<accession>A0A4Q2AEN4</accession>
<evidence type="ECO:0000313" key="1">
    <source>
        <dbReference type="EMBL" id="RXV67848.1"/>
    </source>
</evidence>
<protein>
    <submittedName>
        <fullName evidence="1">PAAR domain-containing protein</fullName>
    </submittedName>
</protein>
<dbReference type="Proteomes" id="UP000289650">
    <property type="component" value="Unassembled WGS sequence"/>
</dbReference>
<dbReference type="Gene3D" id="2.60.200.60">
    <property type="match status" value="1"/>
</dbReference>
<evidence type="ECO:0000313" key="2">
    <source>
        <dbReference type="Proteomes" id="UP000289650"/>
    </source>
</evidence>